<feature type="region of interest" description="Disordered" evidence="1">
    <location>
        <begin position="24"/>
        <end position="90"/>
    </location>
</feature>
<evidence type="ECO:0000313" key="2">
    <source>
        <dbReference type="EMBL" id="CAG1836090.1"/>
    </source>
</evidence>
<dbReference type="InterPro" id="IPR038931">
    <property type="entry name" value="CRR3"/>
</dbReference>
<dbReference type="GO" id="GO:0009773">
    <property type="term" value="P:photosynthetic electron transport in photosystem I"/>
    <property type="evidence" value="ECO:0007669"/>
    <property type="project" value="InterPro"/>
</dbReference>
<name>A0A8D6ZTN4_MUSAM</name>
<dbReference type="GO" id="GO:0010598">
    <property type="term" value="C:NAD(P)H dehydrogenase complex (plastoquinone)"/>
    <property type="evidence" value="ECO:0007669"/>
    <property type="project" value="InterPro"/>
</dbReference>
<proteinExistence type="predicted"/>
<dbReference type="AlphaFoldDB" id="A0A8D6ZTN4"/>
<protein>
    <submittedName>
        <fullName evidence="2">(wild Malaysian banana) hypothetical protein</fullName>
    </submittedName>
</protein>
<evidence type="ECO:0000256" key="1">
    <source>
        <dbReference type="SAM" id="MobiDB-lite"/>
    </source>
</evidence>
<dbReference type="PANTHER" id="PTHR36340">
    <property type="entry name" value="NAD(P)H DEHYDROGENASE SUBUNIT CRR3, CHLOROPLASTIC-RELATED"/>
    <property type="match status" value="1"/>
</dbReference>
<organism evidence="2">
    <name type="scientific">Musa acuminata subsp. malaccensis</name>
    <name type="common">Wild banana</name>
    <name type="synonym">Musa malaccensis</name>
    <dbReference type="NCBI Taxonomy" id="214687"/>
    <lineage>
        <taxon>Eukaryota</taxon>
        <taxon>Viridiplantae</taxon>
        <taxon>Streptophyta</taxon>
        <taxon>Embryophyta</taxon>
        <taxon>Tracheophyta</taxon>
        <taxon>Spermatophyta</taxon>
        <taxon>Magnoliopsida</taxon>
        <taxon>Liliopsida</taxon>
        <taxon>Zingiberales</taxon>
        <taxon>Musaceae</taxon>
        <taxon>Musa</taxon>
    </lineage>
</organism>
<dbReference type="GO" id="GO:0009535">
    <property type="term" value="C:chloroplast thylakoid membrane"/>
    <property type="evidence" value="ECO:0007669"/>
    <property type="project" value="InterPro"/>
</dbReference>
<accession>A0A8D6ZTN4</accession>
<reference evidence="2" key="1">
    <citation type="submission" date="2021-03" db="EMBL/GenBank/DDBJ databases">
        <authorList>
            <consortium name="Genoscope - CEA"/>
            <person name="William W."/>
        </authorList>
    </citation>
    <scope>NUCLEOTIDE SEQUENCE</scope>
    <source>
        <strain evidence="2">Doubled-haploid Pahang</strain>
    </source>
</reference>
<dbReference type="PANTHER" id="PTHR36340:SF1">
    <property type="entry name" value="NAD(P)H DEHYDROGENASE SUBUNIT CRR3, CHLOROPLASTIC-RELATED"/>
    <property type="match status" value="1"/>
</dbReference>
<sequence length="174" mass="18450">MGWAAVAAEGLGVRGCCSLPVASAKSSLGRPTIVASKTTRPRRRVNGSPPRKQQPSVAEVQKAIGVVDDPFRSPDGASSSSSSSSPFLGFLQDESPAERKLRKAAEWVVDSTEAQAQSGTPVTLPLIPSLASFQFAKYCRRRKRAKNPVASMSKYLTSVAFAPPGCIWSCKVAI</sequence>
<dbReference type="EMBL" id="HG996474">
    <property type="protein sequence ID" value="CAG1836090.1"/>
    <property type="molecule type" value="Genomic_DNA"/>
</dbReference>
<gene>
    <name evidence="2" type="ORF">GSMUA_240590.1</name>
</gene>